<dbReference type="EMBL" id="JACBKZ010000002">
    <property type="protein sequence ID" value="KAF5958185.1"/>
    <property type="molecule type" value="Genomic_DNA"/>
</dbReference>
<evidence type="ECO:0000256" key="1">
    <source>
        <dbReference type="ARBA" id="ARBA00004141"/>
    </source>
</evidence>
<keyword evidence="3" id="KW-0812">Transmembrane</keyword>
<proteinExistence type="inferred from homology"/>
<dbReference type="PANTHER" id="PTHR33596">
    <property type="entry name" value="COLD-REGULATED 413 PLASMA MEMBRANE PROTEIN 2"/>
    <property type="match status" value="1"/>
</dbReference>
<gene>
    <name evidence="6" type="ORF">HYC85_005410</name>
</gene>
<protein>
    <submittedName>
        <fullName evidence="6">Uncharacterized protein</fullName>
    </submittedName>
</protein>
<dbReference type="AlphaFoldDB" id="A0A7J7I0D4"/>
<dbReference type="Pfam" id="PF05562">
    <property type="entry name" value="WCOR413"/>
    <property type="match status" value="2"/>
</dbReference>
<accession>A0A7J7I0D4</accession>
<reference evidence="6 7" key="2">
    <citation type="submission" date="2020-07" db="EMBL/GenBank/DDBJ databases">
        <title>Genome assembly of wild tea tree DASZ reveals pedigree and selection history of tea varieties.</title>
        <authorList>
            <person name="Zhang W."/>
        </authorList>
    </citation>
    <scope>NUCLEOTIDE SEQUENCE [LARGE SCALE GENOMIC DNA]</scope>
    <source>
        <strain evidence="7">cv. G240</strain>
        <tissue evidence="6">Leaf</tissue>
    </source>
</reference>
<sequence>MGRKMEYLAMKTDHPAPTQSMNSDMNELKIAAKRLINDATKVGGLGFGTSFLEWVSSFAAILPSVLFNFLRGEFGKWVTFIAVVLRLFFPRYFPDWLEMPGSVDSSSGSCSKLLCTHPTGELGRRLNMSLLLVVICCKNTSGHPVDSEIPSHKPMVYLTHSALSFC</sequence>
<keyword evidence="7" id="KW-1185">Reference proteome</keyword>
<dbReference type="GO" id="GO:0016020">
    <property type="term" value="C:membrane"/>
    <property type="evidence" value="ECO:0007669"/>
    <property type="project" value="UniProtKB-SubCell"/>
</dbReference>
<dbReference type="Proteomes" id="UP000593564">
    <property type="component" value="Unassembled WGS sequence"/>
</dbReference>
<name>A0A7J7I0D4_CAMSI</name>
<evidence type="ECO:0000256" key="4">
    <source>
        <dbReference type="ARBA" id="ARBA00022989"/>
    </source>
</evidence>
<organism evidence="6 7">
    <name type="scientific">Camellia sinensis</name>
    <name type="common">Tea plant</name>
    <name type="synonym">Thea sinensis</name>
    <dbReference type="NCBI Taxonomy" id="4442"/>
    <lineage>
        <taxon>Eukaryota</taxon>
        <taxon>Viridiplantae</taxon>
        <taxon>Streptophyta</taxon>
        <taxon>Embryophyta</taxon>
        <taxon>Tracheophyta</taxon>
        <taxon>Spermatophyta</taxon>
        <taxon>Magnoliopsida</taxon>
        <taxon>eudicotyledons</taxon>
        <taxon>Gunneridae</taxon>
        <taxon>Pentapetalae</taxon>
        <taxon>asterids</taxon>
        <taxon>Ericales</taxon>
        <taxon>Theaceae</taxon>
        <taxon>Camellia</taxon>
    </lineage>
</organism>
<evidence type="ECO:0000256" key="2">
    <source>
        <dbReference type="ARBA" id="ARBA00005852"/>
    </source>
</evidence>
<dbReference type="InterPro" id="IPR008892">
    <property type="entry name" value="COR413"/>
</dbReference>
<comment type="subcellular location">
    <subcellularLocation>
        <location evidence="1">Membrane</location>
        <topology evidence="1">Multi-pass membrane protein</topology>
    </subcellularLocation>
</comment>
<comment type="similarity">
    <text evidence="2">Belongs to the Cold-regulated 413 protein family.</text>
</comment>
<evidence type="ECO:0000313" key="6">
    <source>
        <dbReference type="EMBL" id="KAF5958185.1"/>
    </source>
</evidence>
<keyword evidence="4" id="KW-1133">Transmembrane helix</keyword>
<evidence type="ECO:0000256" key="5">
    <source>
        <dbReference type="ARBA" id="ARBA00023136"/>
    </source>
</evidence>
<keyword evidence="5" id="KW-0472">Membrane</keyword>
<dbReference type="PANTHER" id="PTHR33596:SF23">
    <property type="entry name" value="COLD-REGULATED 413 PLASMA MEMBRANE PROTEIN 2"/>
    <property type="match status" value="1"/>
</dbReference>
<comment type="caution">
    <text evidence="6">The sequence shown here is derived from an EMBL/GenBank/DDBJ whole genome shotgun (WGS) entry which is preliminary data.</text>
</comment>
<reference evidence="7" key="1">
    <citation type="journal article" date="2020" name="Nat. Commun.">
        <title>Genome assembly of wild tea tree DASZ reveals pedigree and selection history of tea varieties.</title>
        <authorList>
            <person name="Zhang W."/>
            <person name="Zhang Y."/>
            <person name="Qiu H."/>
            <person name="Guo Y."/>
            <person name="Wan H."/>
            <person name="Zhang X."/>
            <person name="Scossa F."/>
            <person name="Alseekh S."/>
            <person name="Zhang Q."/>
            <person name="Wang P."/>
            <person name="Xu L."/>
            <person name="Schmidt M.H."/>
            <person name="Jia X."/>
            <person name="Li D."/>
            <person name="Zhu A."/>
            <person name="Guo F."/>
            <person name="Chen W."/>
            <person name="Ni D."/>
            <person name="Usadel B."/>
            <person name="Fernie A.R."/>
            <person name="Wen W."/>
        </authorList>
    </citation>
    <scope>NUCLEOTIDE SEQUENCE [LARGE SCALE GENOMIC DNA]</scope>
    <source>
        <strain evidence="7">cv. G240</strain>
    </source>
</reference>
<evidence type="ECO:0000256" key="3">
    <source>
        <dbReference type="ARBA" id="ARBA00022692"/>
    </source>
</evidence>
<evidence type="ECO:0000313" key="7">
    <source>
        <dbReference type="Proteomes" id="UP000593564"/>
    </source>
</evidence>